<dbReference type="PANTHER" id="PTHR30026:SF20">
    <property type="entry name" value="OUTER MEMBRANE PROTEIN TOLC"/>
    <property type="match status" value="1"/>
</dbReference>
<evidence type="ECO:0000256" key="3">
    <source>
        <dbReference type="ARBA" id="ARBA00022692"/>
    </source>
</evidence>
<keyword evidence="2" id="KW-1134">Transmembrane beta strand</keyword>
<evidence type="ECO:0000256" key="4">
    <source>
        <dbReference type="ARBA" id="ARBA00023136"/>
    </source>
</evidence>
<dbReference type="PANTHER" id="PTHR30026">
    <property type="entry name" value="OUTER MEMBRANE PROTEIN TOLC"/>
    <property type="match status" value="1"/>
</dbReference>
<comment type="subcellular location">
    <subcellularLocation>
        <location evidence="1">Cell outer membrane</location>
    </subcellularLocation>
</comment>
<name>A0ABX9M0F1_9LEPT</name>
<comment type="caution">
    <text evidence="7">The sequence shown here is derived from an EMBL/GenBank/DDBJ whole genome shotgun (WGS) entry which is preliminary data.</text>
</comment>
<keyword evidence="3" id="KW-0812">Transmembrane</keyword>
<gene>
    <name evidence="7" type="ORF">DLM77_15180</name>
</gene>
<evidence type="ECO:0000256" key="1">
    <source>
        <dbReference type="ARBA" id="ARBA00004442"/>
    </source>
</evidence>
<feature type="coiled-coil region" evidence="6">
    <location>
        <begin position="216"/>
        <end position="243"/>
    </location>
</feature>
<reference evidence="8" key="1">
    <citation type="submission" date="2018-05" db="EMBL/GenBank/DDBJ databases">
        <title>Leptospira yasudae sp. nov. and Leptospira stimsonii sp. nov., two pathogenic species of the genus Leptospira isolated from environmental sources.</title>
        <authorList>
            <person name="Casanovas-Massana A."/>
            <person name="Hamond C."/>
            <person name="Santos L.A."/>
            <person name="Hacker K.P."/>
            <person name="Balassiano I."/>
            <person name="Medeiros M.A."/>
            <person name="Reis M.G."/>
            <person name="Ko A.I."/>
            <person name="Wunder E.A."/>
        </authorList>
    </citation>
    <scope>NUCLEOTIDE SEQUENCE [LARGE SCALE GENOMIC DNA]</scope>
    <source>
        <strain evidence="8">B21</strain>
    </source>
</reference>
<accession>A0ABX9M0F1</accession>
<protein>
    <submittedName>
        <fullName evidence="7">Channel protein TolC</fullName>
    </submittedName>
</protein>
<keyword evidence="6" id="KW-0175">Coiled coil</keyword>
<evidence type="ECO:0000256" key="2">
    <source>
        <dbReference type="ARBA" id="ARBA00022452"/>
    </source>
</evidence>
<evidence type="ECO:0000313" key="8">
    <source>
        <dbReference type="Proteomes" id="UP000285569"/>
    </source>
</evidence>
<sequence length="543" mass="61856">MFPIGSSFQYAKKNLYGRRNGFSGRSILLPIFLSLLISLPILSNPETKNERKDSKIRINLEKAVLIGTTNNILLRTLEARREIFKMLVTERWREFLPKVGIQYLGLRNVNVNSLDNIYNDVRLTVQQLVYDGGEAKLNLDTANLNEALNEKDFKIGFYKLKYEIEKNYFKTLAAKGKIFLGKKSVEKMEESARKAQVEYKQGFITKIALLETISKLRQAQYILQKYENEYNQATHDLKQILSIDYDSEIELEENLFTDFVLALPHLEVRNIVDNAKRQRDDVAKSQLVVQKLKNDKEIADNYWMPKLYLGGYAGKNGDQFPLQHNIYGVNFNITLPLGSSVVQSTGSSGIQKDGTGIQTYPGFGNQFVGSGLNGYNSTNIQFFNNLSYSRKIVEGEIQLSEALLNFRALENQVGIEIRKSYDKINESWGLIRIANSRVLLQWEALKIATVKHGIGHAKKEDILSIELEFVKAQEDLTDALAAYVVNCTELSYLGRVDLNNAKLLQYKKGQGNSLIAALIYNKKNLIQQNDAYKIENQELIIND</sequence>
<dbReference type="EMBL" id="QHCR01000007">
    <property type="protein sequence ID" value="RHX78452.1"/>
    <property type="molecule type" value="Genomic_DNA"/>
</dbReference>
<dbReference type="SUPFAM" id="SSF56954">
    <property type="entry name" value="Outer membrane efflux proteins (OEP)"/>
    <property type="match status" value="1"/>
</dbReference>
<keyword evidence="8" id="KW-1185">Reference proteome</keyword>
<organism evidence="7 8">
    <name type="scientific">Leptospira yasudae</name>
    <dbReference type="NCBI Taxonomy" id="2202201"/>
    <lineage>
        <taxon>Bacteria</taxon>
        <taxon>Pseudomonadati</taxon>
        <taxon>Spirochaetota</taxon>
        <taxon>Spirochaetia</taxon>
        <taxon>Leptospirales</taxon>
        <taxon>Leptospiraceae</taxon>
        <taxon>Leptospira</taxon>
    </lineage>
</organism>
<keyword evidence="4" id="KW-0472">Membrane</keyword>
<reference evidence="7 8" key="2">
    <citation type="journal article" date="2020" name="Int. J. Syst. Evol. Microbiol.">
        <title>Leptospira yasudae sp. nov. and Leptospira stimsonii sp. nov., two new species of the pathogenic group isolated from environmental sources.</title>
        <authorList>
            <person name="Casanovas-Massana A."/>
            <person name="Hamond C."/>
            <person name="Santos L.A."/>
            <person name="de Oliveira D."/>
            <person name="Hacker K.P."/>
            <person name="Balassiano I."/>
            <person name="Costa F."/>
            <person name="Medeiros M.A."/>
            <person name="Reis M.G."/>
            <person name="Ko A.I."/>
            <person name="Wunder E.A."/>
        </authorList>
    </citation>
    <scope>NUCLEOTIDE SEQUENCE [LARGE SCALE GENOMIC DNA]</scope>
    <source>
        <strain evidence="7 8">B21</strain>
    </source>
</reference>
<proteinExistence type="predicted"/>
<dbReference type="InterPro" id="IPR051906">
    <property type="entry name" value="TolC-like"/>
</dbReference>
<dbReference type="Gene3D" id="1.20.1600.10">
    <property type="entry name" value="Outer membrane efflux proteins (OEP)"/>
    <property type="match status" value="1"/>
</dbReference>
<evidence type="ECO:0000256" key="6">
    <source>
        <dbReference type="SAM" id="Coils"/>
    </source>
</evidence>
<dbReference type="Proteomes" id="UP000285569">
    <property type="component" value="Unassembled WGS sequence"/>
</dbReference>
<evidence type="ECO:0000313" key="7">
    <source>
        <dbReference type="EMBL" id="RHX78452.1"/>
    </source>
</evidence>
<evidence type="ECO:0000256" key="5">
    <source>
        <dbReference type="ARBA" id="ARBA00023237"/>
    </source>
</evidence>
<keyword evidence="5" id="KW-0998">Cell outer membrane</keyword>